<evidence type="ECO:0000256" key="13">
    <source>
        <dbReference type="RuleBase" id="RU003914"/>
    </source>
</evidence>
<dbReference type="GO" id="GO:0043022">
    <property type="term" value="F:ribosome binding"/>
    <property type="evidence" value="ECO:0007669"/>
    <property type="project" value="TreeGrafter"/>
</dbReference>
<dbReference type="GO" id="GO:0051083">
    <property type="term" value="P:'de novo' cotranslational protein folding"/>
    <property type="evidence" value="ECO:0007669"/>
    <property type="project" value="TreeGrafter"/>
</dbReference>
<feature type="domain" description="PPIase FKBP-type" evidence="14">
    <location>
        <begin position="161"/>
        <end position="251"/>
    </location>
</feature>
<comment type="subcellular location">
    <subcellularLocation>
        <location evidence="11">Cytoplasm</location>
    </subcellularLocation>
    <text evidence="11">About half TF is bound to the ribosome near the polypeptide exit tunnel while the other half is free in the cytoplasm.</text>
</comment>
<dbReference type="GO" id="GO:0043335">
    <property type="term" value="P:protein unfolding"/>
    <property type="evidence" value="ECO:0007669"/>
    <property type="project" value="TreeGrafter"/>
</dbReference>
<evidence type="ECO:0000256" key="9">
    <source>
        <dbReference type="ARBA" id="ARBA00023306"/>
    </source>
</evidence>
<keyword evidence="7 11" id="KW-0143">Chaperone</keyword>
<sequence>MKTSIETTQGLGKRITITIDKIVIEKAIQHELDTVAKKIKIDGFRKGKAPKFLVKQRYSTSIHQNILNELMQYYFINAITQKKINPVGEPKYIPREYLCGEDYTFSAEFEVYPEIKIQGLEGMEIEQPISEVTEDDVTVMLDLIRKQRATWEETTEPATTENRVTLDFTGSINNQPFEGNQASNIILTIGKGYTESEIMILSLQENIIGHKAGEKFKIKIKFPEDYTTENLKGKDAIFEILLKKVEKHKLPDLTSDFIKYLGIKNGSIEELRIEVRKNMQRELKIAVYSYIKKQVISGLIKANNIEVPDVLLESAINILKKQTAESFSDNKKRELTLPHELFEEEARRHVQVSLLISSIIHTYDITINEDHIQKLIEEIAFSHEDPSKTISLYKKNATLLKNIQNAALEEEAIELVIKKAKLTTIVRSFQEIMNPRSSEQSKMISFNNN</sequence>
<evidence type="ECO:0000256" key="2">
    <source>
        <dbReference type="ARBA" id="ARBA00005464"/>
    </source>
</evidence>
<comment type="similarity">
    <text evidence="2 11 13">Belongs to the FKBP-type PPIase family. Tig subfamily.</text>
</comment>
<comment type="function">
    <text evidence="11">Involved in protein export. Acts as a chaperone by maintaining the newly synthesized protein in an open conformation. Functions as a peptidyl-prolyl cis-trans isomerase.</text>
</comment>
<dbReference type="InterPro" id="IPR005215">
    <property type="entry name" value="Trig_fac"/>
</dbReference>
<evidence type="ECO:0000256" key="5">
    <source>
        <dbReference type="ARBA" id="ARBA00022618"/>
    </source>
</evidence>
<organism evidence="15 16">
    <name type="scientific">Candidatus Erwinia haradaeae</name>
    <dbReference type="NCBI Taxonomy" id="1922217"/>
    <lineage>
        <taxon>Bacteria</taxon>
        <taxon>Pseudomonadati</taxon>
        <taxon>Pseudomonadota</taxon>
        <taxon>Gammaproteobacteria</taxon>
        <taxon>Enterobacterales</taxon>
        <taxon>Erwiniaceae</taxon>
        <taxon>Erwinia</taxon>
    </lineage>
</organism>
<keyword evidence="5 11" id="KW-0132">Cell division</keyword>
<dbReference type="InterPro" id="IPR037041">
    <property type="entry name" value="Trigger_fac_C_sf"/>
</dbReference>
<dbReference type="PANTHER" id="PTHR30560">
    <property type="entry name" value="TRIGGER FACTOR CHAPERONE AND PEPTIDYL-PROLYL CIS/TRANS ISOMERASE"/>
    <property type="match status" value="1"/>
</dbReference>
<dbReference type="GO" id="GO:0051301">
    <property type="term" value="P:cell division"/>
    <property type="evidence" value="ECO:0007669"/>
    <property type="project" value="UniProtKB-KW"/>
</dbReference>
<accession>A0A803FU00</accession>
<dbReference type="Gene3D" id="1.10.3120.10">
    <property type="entry name" value="Trigger factor, C-terminal domain"/>
    <property type="match status" value="1"/>
</dbReference>
<dbReference type="PANTHER" id="PTHR30560:SF3">
    <property type="entry name" value="TRIGGER FACTOR-LIKE PROTEIN TIG, CHLOROPLASTIC"/>
    <property type="match status" value="1"/>
</dbReference>
<dbReference type="InterPro" id="IPR001179">
    <property type="entry name" value="PPIase_FKBP_dom"/>
</dbReference>
<dbReference type="NCBIfam" id="TIGR00115">
    <property type="entry name" value="tig"/>
    <property type="match status" value="1"/>
</dbReference>
<dbReference type="PIRSF" id="PIRSF003095">
    <property type="entry name" value="Trigger_factor"/>
    <property type="match status" value="1"/>
</dbReference>
<dbReference type="GO" id="GO:0015031">
    <property type="term" value="P:protein transport"/>
    <property type="evidence" value="ECO:0007669"/>
    <property type="project" value="UniProtKB-UniRule"/>
</dbReference>
<dbReference type="InterPro" id="IPR036611">
    <property type="entry name" value="Trigger_fac_ribosome-bd_sf"/>
</dbReference>
<dbReference type="EMBL" id="LR217737">
    <property type="protein sequence ID" value="VFP88433.1"/>
    <property type="molecule type" value="Genomic_DNA"/>
</dbReference>
<protein>
    <recommendedName>
        <fullName evidence="4 11">Trigger factor</fullName>
        <shortName evidence="11">TF</shortName>
        <ecNumber evidence="3 11">5.2.1.8</ecNumber>
    </recommendedName>
    <alternativeName>
        <fullName evidence="10 11">PPIase</fullName>
    </alternativeName>
</protein>
<dbReference type="Proteomes" id="UP000294289">
    <property type="component" value="Chromosome"/>
</dbReference>
<dbReference type="InterPro" id="IPR008881">
    <property type="entry name" value="Trigger_fac_ribosome-bd_bac"/>
</dbReference>
<evidence type="ECO:0000256" key="8">
    <source>
        <dbReference type="ARBA" id="ARBA00023235"/>
    </source>
</evidence>
<evidence type="ECO:0000256" key="11">
    <source>
        <dbReference type="HAMAP-Rule" id="MF_00303"/>
    </source>
</evidence>
<dbReference type="Gene3D" id="3.30.70.1050">
    <property type="entry name" value="Trigger factor ribosome-binding domain"/>
    <property type="match status" value="1"/>
</dbReference>
<dbReference type="RefSeq" id="WP_157991105.1">
    <property type="nucleotide sequence ID" value="NZ_LR217737.1"/>
</dbReference>
<dbReference type="InterPro" id="IPR046357">
    <property type="entry name" value="PPIase_dom_sf"/>
</dbReference>
<keyword evidence="11" id="KW-0963">Cytoplasm</keyword>
<dbReference type="Gene3D" id="3.10.50.40">
    <property type="match status" value="1"/>
</dbReference>
<comment type="domain">
    <text evidence="11">Consists of 3 domains; the N-terminus binds the ribosome, the middle domain has PPIase activity, while the C-terminus has intrinsic chaperone activity on its own.</text>
</comment>
<gene>
    <name evidence="11 15" type="primary">tig</name>
    <name evidence="15" type="ORF">ERCIPICE3303_466</name>
</gene>
<dbReference type="PROSITE" id="PS50059">
    <property type="entry name" value="FKBP_PPIASE"/>
    <property type="match status" value="1"/>
</dbReference>
<reference evidence="15 16" key="1">
    <citation type="submission" date="2019-02" db="EMBL/GenBank/DDBJ databases">
        <authorList>
            <person name="Manzano-Marin A."/>
            <person name="Manzano-Marin A."/>
        </authorList>
    </citation>
    <scope>NUCLEOTIDE SEQUENCE [LARGE SCALE GENOMIC DNA]</scope>
    <source>
        <strain evidence="15 16">ErCipiceae</strain>
    </source>
</reference>
<dbReference type="InterPro" id="IPR027304">
    <property type="entry name" value="Trigger_fact/SurA_dom_sf"/>
</dbReference>
<evidence type="ECO:0000256" key="10">
    <source>
        <dbReference type="ARBA" id="ARBA00029986"/>
    </source>
</evidence>
<evidence type="ECO:0000256" key="12">
    <source>
        <dbReference type="PROSITE-ProRule" id="PRU00277"/>
    </source>
</evidence>
<proteinExistence type="inferred from homology"/>
<dbReference type="GO" id="GO:0044183">
    <property type="term" value="F:protein folding chaperone"/>
    <property type="evidence" value="ECO:0007669"/>
    <property type="project" value="TreeGrafter"/>
</dbReference>
<comment type="catalytic activity">
    <reaction evidence="1 11 12">
        <text>[protein]-peptidylproline (omega=180) = [protein]-peptidylproline (omega=0)</text>
        <dbReference type="Rhea" id="RHEA:16237"/>
        <dbReference type="Rhea" id="RHEA-COMP:10747"/>
        <dbReference type="Rhea" id="RHEA-COMP:10748"/>
        <dbReference type="ChEBI" id="CHEBI:83833"/>
        <dbReference type="ChEBI" id="CHEBI:83834"/>
        <dbReference type="EC" id="5.2.1.8"/>
    </reaction>
</comment>
<evidence type="ECO:0000313" key="16">
    <source>
        <dbReference type="Proteomes" id="UP000294289"/>
    </source>
</evidence>
<dbReference type="FunFam" id="3.10.50.40:FF:000001">
    <property type="entry name" value="Trigger factor"/>
    <property type="match status" value="1"/>
</dbReference>
<dbReference type="InterPro" id="IPR008880">
    <property type="entry name" value="Trigger_fac_C"/>
</dbReference>
<evidence type="ECO:0000259" key="14">
    <source>
        <dbReference type="PROSITE" id="PS50059"/>
    </source>
</evidence>
<dbReference type="OrthoDB" id="9767721at2"/>
<dbReference type="SUPFAM" id="SSF109998">
    <property type="entry name" value="Triger factor/SurA peptide-binding domain-like"/>
    <property type="match status" value="1"/>
</dbReference>
<dbReference type="SUPFAM" id="SSF54534">
    <property type="entry name" value="FKBP-like"/>
    <property type="match status" value="1"/>
</dbReference>
<dbReference type="GO" id="GO:0005737">
    <property type="term" value="C:cytoplasm"/>
    <property type="evidence" value="ECO:0007669"/>
    <property type="project" value="UniProtKB-SubCell"/>
</dbReference>
<keyword evidence="8 11" id="KW-0413">Isomerase</keyword>
<dbReference type="Pfam" id="PF00254">
    <property type="entry name" value="FKBP_C"/>
    <property type="match status" value="1"/>
</dbReference>
<evidence type="ECO:0000256" key="7">
    <source>
        <dbReference type="ARBA" id="ARBA00023186"/>
    </source>
</evidence>
<evidence type="ECO:0000256" key="1">
    <source>
        <dbReference type="ARBA" id="ARBA00000971"/>
    </source>
</evidence>
<evidence type="ECO:0000313" key="15">
    <source>
        <dbReference type="EMBL" id="VFP88433.1"/>
    </source>
</evidence>
<dbReference type="Pfam" id="PF05698">
    <property type="entry name" value="Trigger_C"/>
    <property type="match status" value="1"/>
</dbReference>
<dbReference type="EC" id="5.2.1.8" evidence="3 11"/>
<evidence type="ECO:0000256" key="4">
    <source>
        <dbReference type="ARBA" id="ARBA00016902"/>
    </source>
</evidence>
<evidence type="ECO:0000256" key="3">
    <source>
        <dbReference type="ARBA" id="ARBA00013194"/>
    </source>
</evidence>
<dbReference type="GO" id="GO:0003755">
    <property type="term" value="F:peptidyl-prolyl cis-trans isomerase activity"/>
    <property type="evidence" value="ECO:0007669"/>
    <property type="project" value="UniProtKB-UniRule"/>
</dbReference>
<dbReference type="AlphaFoldDB" id="A0A803FU00"/>
<dbReference type="HAMAP" id="MF_00303">
    <property type="entry name" value="Trigger_factor_Tig"/>
    <property type="match status" value="1"/>
</dbReference>
<keyword evidence="6 11" id="KW-0697">Rotamase</keyword>
<keyword evidence="9 11" id="KW-0131">Cell cycle</keyword>
<name>A0A803FU00_9GAMM</name>
<dbReference type="SUPFAM" id="SSF102735">
    <property type="entry name" value="Trigger factor ribosome-binding domain"/>
    <property type="match status" value="1"/>
</dbReference>
<evidence type="ECO:0000256" key="6">
    <source>
        <dbReference type="ARBA" id="ARBA00023110"/>
    </source>
</evidence>
<dbReference type="Pfam" id="PF05697">
    <property type="entry name" value="Trigger_N"/>
    <property type="match status" value="1"/>
</dbReference>